<dbReference type="SUPFAM" id="SSF50939">
    <property type="entry name" value="Sialidases"/>
    <property type="match status" value="1"/>
</dbReference>
<dbReference type="RefSeq" id="WP_144440297.1">
    <property type="nucleotide sequence ID" value="NZ_AP014924.1"/>
</dbReference>
<dbReference type="InterPro" id="IPR036278">
    <property type="entry name" value="Sialidase_sf"/>
</dbReference>
<dbReference type="Proteomes" id="UP000065807">
    <property type="component" value="Chromosome"/>
</dbReference>
<keyword evidence="1" id="KW-0732">Signal</keyword>
<evidence type="ECO:0000313" key="2">
    <source>
        <dbReference type="EMBL" id="BAS26431.1"/>
    </source>
</evidence>
<dbReference type="STRING" id="1555112.LIP_0574"/>
<sequence length="746" mass="80029">MKHACGWRPAAVAAVAILLAAGVTFAAVFPTWAQGVAPSKLGKAEAGPSLDLLAPVKPMLSGRAWLLVEGIDPGLRRRPGWGTLTRLDWQALDGPMGGPSSRLGSPSGVMQAPGAALVPFRNPAPAFSRDLLITRDFSQTPFQTEPHLAADPQDPDHLVVGVIDYNFPTMSTYVSLDGGATWEGPHQAPYLPDDQVSGGDPVLAFDREGDLYLASISIGVEDFTVGPLFLSTLVSSIAVARSSDGGYAWPQVVSTARSGVKLENQQIDATGRLRGTLSVGFLDKPWMAVGPDPSEPERDVIYVTYTDFVTRYDIRWIGELPVLMPDEVETTIRLVRSVDGGATWSEPVAVSPTVRRSFGEVEQPADVPGAVWTDRVVQGAQPAVAPDGSLYVAWFDSTDDGSMKGKGAIRVVRSDDGGKSFARPVTAASFNEIGFRPHNAFFRYWAAGFPQLAAGPDGGLHLVYTARPGDPPGDDGDVFYTRSADGGATWSGPLRLNGDDGSALQFFPSVDVDPSGSVHVMWGDMRDDASQTRYHIYYTRSEDGGATWGFKDPELGLEEPDTRVTDFASNPNRGFPYGLFLGDYFSIAATGEDVHMVWADTRLGEFGPLNQKIGFARRKAIRAPGIFVSPPAGSGGQKITVQGFDFQPEMNVFIQLEDATIATARTNREGRFTTSLFVPVTGEGAQSLRVLDESGNGASTSYYTEFGFGNLQQLHDDLSRQLGELKDVLEQIRQQAGGAEGQGSTP</sequence>
<accession>A0A0K2SH37</accession>
<dbReference type="EMBL" id="AP014924">
    <property type="protein sequence ID" value="BAS26431.1"/>
    <property type="molecule type" value="Genomic_DNA"/>
</dbReference>
<evidence type="ECO:0008006" key="4">
    <source>
        <dbReference type="Google" id="ProtNLM"/>
    </source>
</evidence>
<reference evidence="3" key="2">
    <citation type="journal article" date="2016" name="Int. J. Syst. Evol. Microbiol.">
        <title>Complete genome sequence and cell structure of Limnochorda pilosa, a Gram-negative spore-former within the phylum Firmicutes.</title>
        <authorList>
            <person name="Watanabe M."/>
            <person name="Kojima H."/>
            <person name="Fukui M."/>
        </authorList>
    </citation>
    <scope>NUCLEOTIDE SEQUENCE [LARGE SCALE GENOMIC DNA]</scope>
    <source>
        <strain evidence="3">HC45</strain>
    </source>
</reference>
<dbReference type="AlphaFoldDB" id="A0A0K2SH37"/>
<dbReference type="OrthoDB" id="2514479at2"/>
<name>A0A0K2SH37_LIMPI</name>
<evidence type="ECO:0000313" key="3">
    <source>
        <dbReference type="Proteomes" id="UP000065807"/>
    </source>
</evidence>
<evidence type="ECO:0000256" key="1">
    <source>
        <dbReference type="SAM" id="SignalP"/>
    </source>
</evidence>
<feature type="signal peptide" evidence="1">
    <location>
        <begin position="1"/>
        <end position="26"/>
    </location>
</feature>
<dbReference type="InterPro" id="IPR015943">
    <property type="entry name" value="WD40/YVTN_repeat-like_dom_sf"/>
</dbReference>
<organism evidence="2 3">
    <name type="scientific">Limnochorda pilosa</name>
    <dbReference type="NCBI Taxonomy" id="1555112"/>
    <lineage>
        <taxon>Bacteria</taxon>
        <taxon>Bacillati</taxon>
        <taxon>Bacillota</taxon>
        <taxon>Limnochordia</taxon>
        <taxon>Limnochordales</taxon>
        <taxon>Limnochordaceae</taxon>
        <taxon>Limnochorda</taxon>
    </lineage>
</organism>
<feature type="chain" id="PRO_5005486953" description="Exo-alpha-sialidase" evidence="1">
    <location>
        <begin position="27"/>
        <end position="746"/>
    </location>
</feature>
<dbReference type="Gene3D" id="2.120.10.10">
    <property type="match status" value="2"/>
</dbReference>
<dbReference type="KEGG" id="lpil:LIP_0574"/>
<dbReference type="CDD" id="cd15482">
    <property type="entry name" value="Sialidase_non-viral"/>
    <property type="match status" value="1"/>
</dbReference>
<protein>
    <recommendedName>
        <fullName evidence="4">Exo-alpha-sialidase</fullName>
    </recommendedName>
</protein>
<proteinExistence type="predicted"/>
<gene>
    <name evidence="2" type="ORF">LIP_0574</name>
</gene>
<keyword evidence="3" id="KW-1185">Reference proteome</keyword>
<dbReference type="PATRIC" id="fig|1555112.3.peg.600"/>
<reference evidence="3" key="1">
    <citation type="submission" date="2015-07" db="EMBL/GenBank/DDBJ databases">
        <title>Complete genome sequence and phylogenetic analysis of Limnochorda pilosa.</title>
        <authorList>
            <person name="Watanabe M."/>
            <person name="Kojima H."/>
            <person name="Fukui M."/>
        </authorList>
    </citation>
    <scope>NUCLEOTIDE SEQUENCE [LARGE SCALE GENOMIC DNA]</scope>
    <source>
        <strain evidence="3">HC45</strain>
    </source>
</reference>
<dbReference type="Gene3D" id="2.130.10.10">
    <property type="entry name" value="YVTN repeat-like/Quinoprotein amine dehydrogenase"/>
    <property type="match status" value="1"/>
</dbReference>